<evidence type="ECO:0000313" key="2">
    <source>
        <dbReference type="Proteomes" id="UP000244064"/>
    </source>
</evidence>
<keyword evidence="2" id="KW-1185">Reference proteome</keyword>
<gene>
    <name evidence="1" type="ORF">DBO85_15890</name>
</gene>
<evidence type="ECO:0000313" key="1">
    <source>
        <dbReference type="EMBL" id="PTU73781.1"/>
    </source>
</evidence>
<comment type="caution">
    <text evidence="1">The sequence shown here is derived from an EMBL/GenBank/DDBJ whole genome shotgun (WGS) entry which is preliminary data.</text>
</comment>
<dbReference type="OrthoDB" id="6891826at2"/>
<dbReference type="Proteomes" id="UP000244064">
    <property type="component" value="Unassembled WGS sequence"/>
</dbReference>
<accession>A0A2T5P7S4</accession>
<dbReference type="AlphaFoldDB" id="A0A2T5P7S4"/>
<dbReference type="RefSeq" id="WP_108108226.1">
    <property type="nucleotide sequence ID" value="NZ_QASN01000020.1"/>
</dbReference>
<proteinExistence type="predicted"/>
<evidence type="ECO:0008006" key="3">
    <source>
        <dbReference type="Google" id="ProtNLM"/>
    </source>
</evidence>
<reference evidence="1 2" key="1">
    <citation type="submission" date="2018-04" db="EMBL/GenBank/DDBJ databases">
        <title>Pseudomonas sp. nov., isolated from mangrove soil.</title>
        <authorList>
            <person name="Chen C."/>
        </authorList>
    </citation>
    <scope>NUCLEOTIDE SEQUENCE [LARGE SCALE GENOMIC DNA]</scope>
    <source>
        <strain evidence="1 2">TC-11</strain>
    </source>
</reference>
<organism evidence="1 2">
    <name type="scientific">Pseudomonas mangrovi</name>
    <dbReference type="NCBI Taxonomy" id="2161748"/>
    <lineage>
        <taxon>Bacteria</taxon>
        <taxon>Pseudomonadati</taxon>
        <taxon>Pseudomonadota</taxon>
        <taxon>Gammaproteobacteria</taxon>
        <taxon>Pseudomonadales</taxon>
        <taxon>Pseudomonadaceae</taxon>
        <taxon>Pseudomonas</taxon>
    </lineage>
</organism>
<dbReference type="Pfam" id="PF12021">
    <property type="entry name" value="DUF3509"/>
    <property type="match status" value="1"/>
</dbReference>
<dbReference type="EMBL" id="QASN01000020">
    <property type="protein sequence ID" value="PTU73781.1"/>
    <property type="molecule type" value="Genomic_DNA"/>
</dbReference>
<name>A0A2T5P7S4_9PSED</name>
<dbReference type="InterPro" id="IPR021898">
    <property type="entry name" value="DUF3509"/>
</dbReference>
<sequence>MQLAIDTLTAAFPEFDVQTQTRPGGGLLLTLMSGDQRILQRAVPFNQCNSTLQLEWLISAIRRDLALEAGMSPVIANLQSQSRVKLPTYA</sequence>
<protein>
    <recommendedName>
        <fullName evidence="3">DUF3509 domain-containing protein</fullName>
    </recommendedName>
</protein>